<comment type="caution">
    <text evidence="1">The sequence shown here is derived from an EMBL/GenBank/DDBJ whole genome shotgun (WGS) entry which is preliminary data.</text>
</comment>
<name>A0ACB0ZKL6_MELEN</name>
<evidence type="ECO:0000313" key="2">
    <source>
        <dbReference type="Proteomes" id="UP001497535"/>
    </source>
</evidence>
<reference evidence="1" key="1">
    <citation type="submission" date="2023-11" db="EMBL/GenBank/DDBJ databases">
        <authorList>
            <person name="Poullet M."/>
        </authorList>
    </citation>
    <scope>NUCLEOTIDE SEQUENCE</scope>
    <source>
        <strain evidence="1">E1834</strain>
    </source>
</reference>
<gene>
    <name evidence="1" type="ORF">MENTE1834_LOCUS26642</name>
</gene>
<organism evidence="1 2">
    <name type="scientific">Meloidogyne enterolobii</name>
    <name type="common">Root-knot nematode worm</name>
    <name type="synonym">Meloidogyne mayaguensis</name>
    <dbReference type="NCBI Taxonomy" id="390850"/>
    <lineage>
        <taxon>Eukaryota</taxon>
        <taxon>Metazoa</taxon>
        <taxon>Ecdysozoa</taxon>
        <taxon>Nematoda</taxon>
        <taxon>Chromadorea</taxon>
        <taxon>Rhabditida</taxon>
        <taxon>Tylenchina</taxon>
        <taxon>Tylenchomorpha</taxon>
        <taxon>Tylenchoidea</taxon>
        <taxon>Meloidogynidae</taxon>
        <taxon>Meloidogyninae</taxon>
        <taxon>Meloidogyne</taxon>
    </lineage>
</organism>
<sequence>MIGMIEDKNIFNKDVLALLYFLYFIGLTSFLIIGNNKSKIKASWSELNKDPSTCIS</sequence>
<protein>
    <submittedName>
        <fullName evidence="1">Uncharacterized protein</fullName>
    </submittedName>
</protein>
<evidence type="ECO:0000313" key="1">
    <source>
        <dbReference type="EMBL" id="CAK5079526.1"/>
    </source>
</evidence>
<accession>A0ACB0ZKL6</accession>
<dbReference type="Proteomes" id="UP001497535">
    <property type="component" value="Unassembled WGS sequence"/>
</dbReference>
<proteinExistence type="predicted"/>
<dbReference type="EMBL" id="CAVMJV010000038">
    <property type="protein sequence ID" value="CAK5079526.1"/>
    <property type="molecule type" value="Genomic_DNA"/>
</dbReference>
<keyword evidence="2" id="KW-1185">Reference proteome</keyword>